<organism evidence="2 3">
    <name type="scientific">Marinicrinis sediminis</name>
    <dbReference type="NCBI Taxonomy" id="1652465"/>
    <lineage>
        <taxon>Bacteria</taxon>
        <taxon>Bacillati</taxon>
        <taxon>Bacillota</taxon>
        <taxon>Bacilli</taxon>
        <taxon>Bacillales</taxon>
        <taxon>Paenibacillaceae</taxon>
    </lineage>
</organism>
<evidence type="ECO:0000256" key="1">
    <source>
        <dbReference type="SAM" id="Phobius"/>
    </source>
</evidence>
<evidence type="ECO:0000313" key="2">
    <source>
        <dbReference type="EMBL" id="MFD2671259.1"/>
    </source>
</evidence>
<keyword evidence="1" id="KW-0472">Membrane</keyword>
<sequence length="77" mass="8418">MLLVRLIMAGLVVLLVIGAYSVVKSVRSYMKQAKQGIEACPACEQMISVPRDVANCPKCEVKLGRNKDGSLLIRLND</sequence>
<dbReference type="Proteomes" id="UP001597497">
    <property type="component" value="Unassembled WGS sequence"/>
</dbReference>
<accession>A0ABW5R9I3</accession>
<name>A0ABW5R9I3_9BACL</name>
<keyword evidence="1" id="KW-1133">Transmembrane helix</keyword>
<keyword evidence="1" id="KW-0812">Transmembrane</keyword>
<feature type="transmembrane region" description="Helical" evidence="1">
    <location>
        <begin position="6"/>
        <end position="23"/>
    </location>
</feature>
<reference evidence="3" key="1">
    <citation type="journal article" date="2019" name="Int. J. Syst. Evol. Microbiol.">
        <title>The Global Catalogue of Microorganisms (GCM) 10K type strain sequencing project: providing services to taxonomists for standard genome sequencing and annotation.</title>
        <authorList>
            <consortium name="The Broad Institute Genomics Platform"/>
            <consortium name="The Broad Institute Genome Sequencing Center for Infectious Disease"/>
            <person name="Wu L."/>
            <person name="Ma J."/>
        </authorList>
    </citation>
    <scope>NUCLEOTIDE SEQUENCE [LARGE SCALE GENOMIC DNA]</scope>
    <source>
        <strain evidence="3">KCTC 33676</strain>
    </source>
</reference>
<dbReference type="EMBL" id="JBHUMM010000010">
    <property type="protein sequence ID" value="MFD2671259.1"/>
    <property type="molecule type" value="Genomic_DNA"/>
</dbReference>
<keyword evidence="3" id="KW-1185">Reference proteome</keyword>
<proteinExistence type="predicted"/>
<protein>
    <submittedName>
        <fullName evidence="2">Uncharacterized protein</fullName>
    </submittedName>
</protein>
<gene>
    <name evidence="2" type="ORF">ACFSUC_06530</name>
</gene>
<comment type="caution">
    <text evidence="2">The sequence shown here is derived from an EMBL/GenBank/DDBJ whole genome shotgun (WGS) entry which is preliminary data.</text>
</comment>
<dbReference type="RefSeq" id="WP_379928705.1">
    <property type="nucleotide sequence ID" value="NZ_JBHUMM010000010.1"/>
</dbReference>
<evidence type="ECO:0000313" key="3">
    <source>
        <dbReference type="Proteomes" id="UP001597497"/>
    </source>
</evidence>